<keyword evidence="7 9" id="KW-0648">Protein biosynthesis</keyword>
<comment type="cofactor">
    <cofactor evidence="9">
        <name>Zn(2+)</name>
        <dbReference type="ChEBI" id="CHEBI:29105"/>
    </cofactor>
    <text evidence="9">Binds 1 zinc ion per subunit.</text>
</comment>
<dbReference type="NCBIfam" id="TIGR00464">
    <property type="entry name" value="gltX_bact"/>
    <property type="match status" value="1"/>
</dbReference>
<protein>
    <recommendedName>
        <fullName evidence="9">Glutamate--tRNA ligase</fullName>
        <ecNumber evidence="9">6.1.1.17</ecNumber>
    </recommendedName>
    <alternativeName>
        <fullName evidence="9">Glutamyl-tRNA synthetase</fullName>
        <shortName evidence="9">GluRS</shortName>
    </alternativeName>
</protein>
<dbReference type="Pfam" id="PF00749">
    <property type="entry name" value="tRNA-synt_1c"/>
    <property type="match status" value="1"/>
</dbReference>
<keyword evidence="13" id="KW-1185">Reference proteome</keyword>
<comment type="subcellular location">
    <subcellularLocation>
        <location evidence="9">Cytoplasm</location>
    </subcellularLocation>
</comment>
<dbReference type="GO" id="GO:0000049">
    <property type="term" value="F:tRNA binding"/>
    <property type="evidence" value="ECO:0007669"/>
    <property type="project" value="InterPro"/>
</dbReference>
<dbReference type="KEGG" id="sphv:F9278_35115"/>
<dbReference type="GO" id="GO:0004818">
    <property type="term" value="F:glutamate-tRNA ligase activity"/>
    <property type="evidence" value="ECO:0007669"/>
    <property type="project" value="UniProtKB-UniRule"/>
</dbReference>
<dbReference type="HAMAP" id="MF_00022">
    <property type="entry name" value="Glu_tRNA_synth_type1"/>
    <property type="match status" value="1"/>
</dbReference>
<feature type="binding site" evidence="9">
    <location>
        <position position="111"/>
    </location>
    <ligand>
        <name>Zn(2+)</name>
        <dbReference type="ChEBI" id="CHEBI:29105"/>
    </ligand>
</feature>
<evidence type="ECO:0000256" key="3">
    <source>
        <dbReference type="ARBA" id="ARBA00022598"/>
    </source>
</evidence>
<evidence type="ECO:0000256" key="5">
    <source>
        <dbReference type="ARBA" id="ARBA00022833"/>
    </source>
</evidence>
<comment type="catalytic activity">
    <reaction evidence="9">
        <text>tRNA(Glu) + L-glutamate + ATP = L-glutamyl-tRNA(Glu) + AMP + diphosphate</text>
        <dbReference type="Rhea" id="RHEA:23540"/>
        <dbReference type="Rhea" id="RHEA-COMP:9663"/>
        <dbReference type="Rhea" id="RHEA-COMP:9680"/>
        <dbReference type="ChEBI" id="CHEBI:29985"/>
        <dbReference type="ChEBI" id="CHEBI:30616"/>
        <dbReference type="ChEBI" id="CHEBI:33019"/>
        <dbReference type="ChEBI" id="CHEBI:78442"/>
        <dbReference type="ChEBI" id="CHEBI:78520"/>
        <dbReference type="ChEBI" id="CHEBI:456215"/>
        <dbReference type="EC" id="6.1.1.17"/>
    </reaction>
</comment>
<feature type="binding site" evidence="9">
    <location>
        <position position="136"/>
    </location>
    <ligand>
        <name>Zn(2+)</name>
        <dbReference type="ChEBI" id="CHEBI:29105"/>
    </ligand>
</feature>
<dbReference type="PRINTS" id="PR00987">
    <property type="entry name" value="TRNASYNTHGLU"/>
</dbReference>
<dbReference type="Gene3D" id="1.10.10.350">
    <property type="match status" value="1"/>
</dbReference>
<dbReference type="InterPro" id="IPR020751">
    <property type="entry name" value="aa-tRNA-synth_I_codon-bd_sub2"/>
</dbReference>
<dbReference type="PANTHER" id="PTHR43311">
    <property type="entry name" value="GLUTAMATE--TRNA LIGASE"/>
    <property type="match status" value="1"/>
</dbReference>
<evidence type="ECO:0000256" key="1">
    <source>
        <dbReference type="ARBA" id="ARBA00007894"/>
    </source>
</evidence>
<name>A0A5P8KB39_9ACTN</name>
<dbReference type="AlphaFoldDB" id="A0A5P8KB39"/>
<dbReference type="EC" id="6.1.1.17" evidence="9"/>
<keyword evidence="3 9" id="KW-0436">Ligase</keyword>
<dbReference type="InterPro" id="IPR014729">
    <property type="entry name" value="Rossmann-like_a/b/a_fold"/>
</dbReference>
<keyword evidence="8 9" id="KW-0030">Aminoacyl-tRNA synthetase</keyword>
<dbReference type="RefSeq" id="WP_152171888.1">
    <property type="nucleotide sequence ID" value="NZ_CP045096.1"/>
</dbReference>
<feature type="domain" description="Glutamyl/glutaminyl-tRNA synthetase class Ib catalytic" evidence="10">
    <location>
        <begin position="6"/>
        <end position="323"/>
    </location>
</feature>
<dbReference type="InterPro" id="IPR008925">
    <property type="entry name" value="aa_tRNA-synth_I_cd-bd_sf"/>
</dbReference>
<dbReference type="InterPro" id="IPR004527">
    <property type="entry name" value="Glu-tRNA-ligase_bac/mito"/>
</dbReference>
<dbReference type="GO" id="GO:0005829">
    <property type="term" value="C:cytosol"/>
    <property type="evidence" value="ECO:0007669"/>
    <property type="project" value="TreeGrafter"/>
</dbReference>
<dbReference type="SUPFAM" id="SSF52374">
    <property type="entry name" value="Nucleotidylyl transferase"/>
    <property type="match status" value="1"/>
</dbReference>
<feature type="binding site" evidence="9">
    <location>
        <position position="260"/>
    </location>
    <ligand>
        <name>ATP</name>
        <dbReference type="ChEBI" id="CHEBI:30616"/>
    </ligand>
</feature>
<dbReference type="InterPro" id="IPR049940">
    <property type="entry name" value="GluQ/Sye"/>
</dbReference>
<comment type="function">
    <text evidence="9">Catalyzes the attachment of glutamate to tRNA(Glu) in a two-step reaction: glutamate is first activated by ATP to form Glu-AMP and then transferred to the acceptor end of tRNA(Glu).</text>
</comment>
<keyword evidence="2 9" id="KW-0963">Cytoplasm</keyword>
<organism evidence="12 13">
    <name type="scientific">Streptomyces phaeolivaceus</name>
    <dbReference type="NCBI Taxonomy" id="2653200"/>
    <lineage>
        <taxon>Bacteria</taxon>
        <taxon>Bacillati</taxon>
        <taxon>Actinomycetota</taxon>
        <taxon>Actinomycetes</taxon>
        <taxon>Kitasatosporales</taxon>
        <taxon>Streptomycetaceae</taxon>
        <taxon>Streptomyces</taxon>
    </lineage>
</organism>
<evidence type="ECO:0000256" key="8">
    <source>
        <dbReference type="ARBA" id="ARBA00023146"/>
    </source>
</evidence>
<dbReference type="InterPro" id="IPR045462">
    <property type="entry name" value="aa-tRNA-synth_I_cd-bd"/>
</dbReference>
<dbReference type="EMBL" id="CP045096">
    <property type="protein sequence ID" value="QFR00544.1"/>
    <property type="molecule type" value="Genomic_DNA"/>
</dbReference>
<dbReference type="PANTHER" id="PTHR43311:SF2">
    <property type="entry name" value="GLUTAMATE--TRNA LIGASE, MITOCHONDRIAL-RELATED"/>
    <property type="match status" value="1"/>
</dbReference>
<dbReference type="SUPFAM" id="SSF48163">
    <property type="entry name" value="An anticodon-binding domain of class I aminoacyl-tRNA synthetases"/>
    <property type="match status" value="1"/>
</dbReference>
<evidence type="ECO:0000256" key="2">
    <source>
        <dbReference type="ARBA" id="ARBA00022490"/>
    </source>
</evidence>
<comment type="similarity">
    <text evidence="1 9">Belongs to the class-I aminoacyl-tRNA synthetase family. Glutamate--tRNA ligase type 1 subfamily.</text>
</comment>
<sequence>MANGSVRVRFCPSPTGNPHVGLVRTALFNWAFARHTGGTFVFRIEDTDAARDSEESYGQLLDSLRWLGFSWDEGPEIGGPHAPYRQSQRTETYREVAEKLKDAGHAYSCYCTASELEERRDAARAAGRPSGYDGKCREVTAEQKARYEAEGREPIVRFRMPDETITFTDLVRGELTFTPENVPDYGIVRANGAPLYTLVNPVDDALMEITHVLRGEDLLSSTPRQIALYKALIELGVAKEVPSFGHLPYVMGEGNKKLSKRDPESSLNLYRERGFLPEGLLNYLSLLGWSLSADQDIFTIEEMVAAFDIADVNPNPARFDLKKAEAINADHIRLLDVKDFTERCAPWLKAPFAPWAPEDFDAAKWEAVAPHAQTRLKVLSEITDNVDFLFLPEPVADEASWTKAMKEGSDALLRTAREKLEAADWTAAESLKEAVLAAGETHGLKLGKAQAPVRVAVTGRTVGLPLFESLEILGKEKTLARIDAALARLSA</sequence>
<evidence type="ECO:0000256" key="7">
    <source>
        <dbReference type="ARBA" id="ARBA00022917"/>
    </source>
</evidence>
<dbReference type="GO" id="GO:0005524">
    <property type="term" value="F:ATP binding"/>
    <property type="evidence" value="ECO:0007669"/>
    <property type="project" value="UniProtKB-UniRule"/>
</dbReference>
<evidence type="ECO:0000256" key="6">
    <source>
        <dbReference type="ARBA" id="ARBA00022840"/>
    </source>
</evidence>
<dbReference type="Pfam" id="PF19269">
    <property type="entry name" value="Anticodon_2"/>
    <property type="match status" value="1"/>
</dbReference>
<comment type="subunit">
    <text evidence="9">Monomer.</text>
</comment>
<evidence type="ECO:0000256" key="9">
    <source>
        <dbReference type="HAMAP-Rule" id="MF_00022"/>
    </source>
</evidence>
<keyword evidence="4 9" id="KW-0547">Nucleotide-binding</keyword>
<evidence type="ECO:0000313" key="13">
    <source>
        <dbReference type="Proteomes" id="UP000327294"/>
    </source>
</evidence>
<dbReference type="FunFam" id="3.40.50.620:FF:000149">
    <property type="entry name" value="Glutamate--tRNA ligase"/>
    <property type="match status" value="1"/>
</dbReference>
<feature type="binding site" evidence="9">
    <location>
        <position position="109"/>
    </location>
    <ligand>
        <name>Zn(2+)</name>
        <dbReference type="ChEBI" id="CHEBI:29105"/>
    </ligand>
</feature>
<feature type="short sequence motif" description="'KMSKS' region" evidence="9">
    <location>
        <begin position="257"/>
        <end position="261"/>
    </location>
</feature>
<dbReference type="Gene3D" id="1.10.8.70">
    <property type="entry name" value="Glutamate-tRNA synthetase, class I, anticodon-binding domain 1"/>
    <property type="match status" value="1"/>
</dbReference>
<evidence type="ECO:0000259" key="11">
    <source>
        <dbReference type="Pfam" id="PF19269"/>
    </source>
</evidence>
<keyword evidence="9" id="KW-0479">Metal-binding</keyword>
<dbReference type="CDD" id="cd00808">
    <property type="entry name" value="GluRS_core"/>
    <property type="match status" value="1"/>
</dbReference>
<evidence type="ECO:0000313" key="12">
    <source>
        <dbReference type="EMBL" id="QFR00544.1"/>
    </source>
</evidence>
<gene>
    <name evidence="9" type="primary">gltX</name>
    <name evidence="12" type="ORF">F9278_35115</name>
</gene>
<dbReference type="InterPro" id="IPR000924">
    <property type="entry name" value="Glu/Gln-tRNA-synth"/>
</dbReference>
<dbReference type="InterPro" id="IPR020058">
    <property type="entry name" value="Glu/Gln-tRNA-synth_Ib_cat-dom"/>
</dbReference>
<evidence type="ECO:0000259" key="10">
    <source>
        <dbReference type="Pfam" id="PF00749"/>
    </source>
</evidence>
<keyword evidence="5 9" id="KW-0862">Zinc</keyword>
<dbReference type="InterPro" id="IPR033910">
    <property type="entry name" value="GluRS_core"/>
</dbReference>
<feature type="binding site" evidence="9">
    <location>
        <position position="138"/>
    </location>
    <ligand>
        <name>Zn(2+)</name>
        <dbReference type="ChEBI" id="CHEBI:29105"/>
    </ligand>
</feature>
<dbReference type="GO" id="GO:0008270">
    <property type="term" value="F:zinc ion binding"/>
    <property type="evidence" value="ECO:0007669"/>
    <property type="project" value="UniProtKB-UniRule"/>
</dbReference>
<evidence type="ECO:0000256" key="4">
    <source>
        <dbReference type="ARBA" id="ARBA00022741"/>
    </source>
</evidence>
<keyword evidence="6 9" id="KW-0067">ATP-binding</keyword>
<feature type="domain" description="Aminoacyl-tRNA synthetase class I anticodon-binding" evidence="11">
    <location>
        <begin position="340"/>
        <end position="486"/>
    </location>
</feature>
<feature type="short sequence motif" description="'HIGH' region" evidence="9">
    <location>
        <begin position="12"/>
        <end position="22"/>
    </location>
</feature>
<dbReference type="InterPro" id="IPR020752">
    <property type="entry name" value="Glu-tRNA-synth_I_codon-bd_sub1"/>
</dbReference>
<reference evidence="12 13" key="1">
    <citation type="submission" date="2019-10" db="EMBL/GenBank/DDBJ databases">
        <title>Streptomyces sp. strain GY16 isolated from leaves of Broussonetia papyrifera.</title>
        <authorList>
            <person name="Mo P."/>
        </authorList>
    </citation>
    <scope>NUCLEOTIDE SEQUENCE [LARGE SCALE GENOMIC DNA]</scope>
    <source>
        <strain evidence="12 13">GY16</strain>
    </source>
</reference>
<dbReference type="Proteomes" id="UP000327294">
    <property type="component" value="Chromosome"/>
</dbReference>
<dbReference type="GO" id="GO:0006424">
    <property type="term" value="P:glutamyl-tRNA aminoacylation"/>
    <property type="evidence" value="ECO:0007669"/>
    <property type="project" value="UniProtKB-UniRule"/>
</dbReference>
<proteinExistence type="inferred from homology"/>
<accession>A0A5P8KB39</accession>
<dbReference type="Gene3D" id="3.40.50.620">
    <property type="entry name" value="HUPs"/>
    <property type="match status" value="1"/>
</dbReference>